<proteinExistence type="inferred from homology"/>
<dbReference type="PANTHER" id="PTHR21451:SF0">
    <property type="entry name" value="HISTONE-LYSINE N-METHYLTRANSFERASE, H3 LYSINE-79 SPECIFIC"/>
    <property type="match status" value="1"/>
</dbReference>
<reference evidence="13 14" key="1">
    <citation type="submission" date="2024-01" db="EMBL/GenBank/DDBJ databases">
        <title>A draft genome for a cacao thread blight-causing isolate of Paramarasmius palmivorus.</title>
        <authorList>
            <person name="Baruah I.K."/>
            <person name="Bukari Y."/>
            <person name="Amoako-Attah I."/>
            <person name="Meinhardt L.W."/>
            <person name="Bailey B.A."/>
            <person name="Cohen S.P."/>
        </authorList>
    </citation>
    <scope>NUCLEOTIDE SEQUENCE [LARGE SCALE GENOMIC DNA]</scope>
    <source>
        <strain evidence="13 14">GH-12</strain>
    </source>
</reference>
<dbReference type="GO" id="GO:0032259">
    <property type="term" value="P:methylation"/>
    <property type="evidence" value="ECO:0007669"/>
    <property type="project" value="UniProtKB-KW"/>
</dbReference>
<dbReference type="Pfam" id="PF08123">
    <property type="entry name" value="DOT1"/>
    <property type="match status" value="1"/>
</dbReference>
<comment type="catalytic activity">
    <reaction evidence="10 11">
        <text>L-lysyl(79)-[histone H3] + 3 S-adenosyl-L-methionine = N(6),N(6),N(6)-trimethyl-L-lysyl(79)-[histone H3] + 3 S-adenosyl-L-homocysteine + 3 H(+)</text>
        <dbReference type="Rhea" id="RHEA:60328"/>
        <dbReference type="Rhea" id="RHEA-COMP:15549"/>
        <dbReference type="Rhea" id="RHEA-COMP:15552"/>
        <dbReference type="ChEBI" id="CHEBI:15378"/>
        <dbReference type="ChEBI" id="CHEBI:29969"/>
        <dbReference type="ChEBI" id="CHEBI:57856"/>
        <dbReference type="ChEBI" id="CHEBI:59789"/>
        <dbReference type="ChEBI" id="CHEBI:61961"/>
        <dbReference type="EC" id="2.1.1.360"/>
    </reaction>
</comment>
<dbReference type="InterPro" id="IPR030445">
    <property type="entry name" value="H3-K79_meTrfase"/>
</dbReference>
<evidence type="ECO:0000259" key="12">
    <source>
        <dbReference type="PROSITE" id="PS51569"/>
    </source>
</evidence>
<dbReference type="GO" id="GO:0000077">
    <property type="term" value="P:DNA damage checkpoint signaling"/>
    <property type="evidence" value="ECO:0007669"/>
    <property type="project" value="TreeGrafter"/>
</dbReference>
<comment type="activity regulation">
    <text evidence="11">Ubiquitination of histone H2B to form H2BK123ub1 is required for efficient DOT1 methyltransferase activity on histone H3.</text>
</comment>
<comment type="miscellaneous">
    <text evidence="11">In contrast to other lysine histone methyltransferases, it does not contain a SET domain, suggesting the existence of another mechanism for methylation of lysine residues of histones.</text>
</comment>
<comment type="similarity">
    <text evidence="11">Belongs to the class I-like SAM-binding methyltransferase superfamily. DOT1 family.</text>
</comment>
<keyword evidence="4 11" id="KW-0489">Methyltransferase</keyword>
<dbReference type="EMBL" id="JAYKXP010000245">
    <property type="protein sequence ID" value="KAK7017895.1"/>
    <property type="molecule type" value="Genomic_DNA"/>
</dbReference>
<dbReference type="InterPro" id="IPR025789">
    <property type="entry name" value="DOT1_dom"/>
</dbReference>
<dbReference type="PANTHER" id="PTHR21451">
    <property type="entry name" value="HISTONE H3 METHYLTRANSFERASE"/>
    <property type="match status" value="1"/>
</dbReference>
<feature type="domain" description="DOT1" evidence="12">
    <location>
        <begin position="193"/>
        <end position="487"/>
    </location>
</feature>
<dbReference type="Gene3D" id="3.40.50.150">
    <property type="entry name" value="Vaccinia Virus protein VP39"/>
    <property type="match status" value="1"/>
</dbReference>
<dbReference type="Proteomes" id="UP001383192">
    <property type="component" value="Unassembled WGS sequence"/>
</dbReference>
<evidence type="ECO:0000256" key="9">
    <source>
        <dbReference type="ARBA" id="ARBA00029821"/>
    </source>
</evidence>
<protein>
    <recommendedName>
        <fullName evidence="3 11">Histone-lysine N-methyltransferase, H3 lysine-79 specific</fullName>
        <ecNumber evidence="2 11">2.1.1.360</ecNumber>
    </recommendedName>
    <alternativeName>
        <fullName evidence="9 11">Histone H3-K79 methyltransferase</fullName>
    </alternativeName>
</protein>
<comment type="function">
    <text evidence="11">Histone methyltransferase that specifically trimethylates histone H3 to form H3K79me3. This methylation is required for telomere silencing and for the pachytene checkpoint during the meiotic cell cycle by allowing the recruitment of RAD9 to double strand breaks. Nucleosomes are preferred as substrate compared to free histone.</text>
</comment>
<dbReference type="SUPFAM" id="SSF53335">
    <property type="entry name" value="S-adenosyl-L-methionine-dependent methyltransferases"/>
    <property type="match status" value="1"/>
</dbReference>
<dbReference type="GO" id="GO:0140956">
    <property type="term" value="F:histone H3K79 trimethyltransferase activity"/>
    <property type="evidence" value="ECO:0007669"/>
    <property type="project" value="UniProtKB-EC"/>
</dbReference>
<dbReference type="EC" id="2.1.1.360" evidence="2 11"/>
<gene>
    <name evidence="13" type="primary">DOT1_5</name>
    <name evidence="13" type="ORF">VNI00_018538</name>
</gene>
<dbReference type="PROSITE" id="PS51569">
    <property type="entry name" value="DOT1"/>
    <property type="match status" value="1"/>
</dbReference>
<evidence type="ECO:0000313" key="14">
    <source>
        <dbReference type="Proteomes" id="UP001383192"/>
    </source>
</evidence>
<keyword evidence="7 11" id="KW-0156">Chromatin regulator</keyword>
<evidence type="ECO:0000256" key="7">
    <source>
        <dbReference type="ARBA" id="ARBA00022853"/>
    </source>
</evidence>
<dbReference type="GO" id="GO:0005634">
    <property type="term" value="C:nucleus"/>
    <property type="evidence" value="ECO:0007669"/>
    <property type="project" value="UniProtKB-SubCell"/>
</dbReference>
<evidence type="ECO:0000256" key="4">
    <source>
        <dbReference type="ARBA" id="ARBA00022603"/>
    </source>
</evidence>
<evidence type="ECO:0000256" key="3">
    <source>
        <dbReference type="ARBA" id="ARBA00020987"/>
    </source>
</evidence>
<keyword evidence="5 11" id="KW-0808">Transferase</keyword>
<dbReference type="GO" id="GO:0006281">
    <property type="term" value="P:DNA repair"/>
    <property type="evidence" value="ECO:0007669"/>
    <property type="project" value="TreeGrafter"/>
</dbReference>
<comment type="subcellular location">
    <subcellularLocation>
        <location evidence="1 11">Nucleus</location>
    </subcellularLocation>
</comment>
<evidence type="ECO:0000256" key="1">
    <source>
        <dbReference type="ARBA" id="ARBA00004123"/>
    </source>
</evidence>
<dbReference type="AlphaFoldDB" id="A0AAW0AWQ1"/>
<evidence type="ECO:0000256" key="2">
    <source>
        <dbReference type="ARBA" id="ARBA00012190"/>
    </source>
</evidence>
<sequence length="487" mass="53525">MITSGGQHSVSEASTQVAGDLLTSHARFPPETKKNFRRLEQVRMQDTSAPLTILIPLLPQELAIPRVRMTQAEKNKRARQAAERARARRAKEKASRVAQGLTFVPQKNRPMDSSPTLPPLSAVTFSNPVTPAEIWRIRDQLARYRYSNSESLMPLAPTEIVQQSRERYRPVFHGESMGTLAIGDKPDMETTVTVITLLLPLLNITESFPMCVPTRGLDYNPVDDFKETVVMLLTLSNASQDNKQAVEANITNALNTSNHAQLLDMVALVNSLIAGITTPSLGPSVQTLLLQQCYDRCARPHNRMLEHGYKAFSSETYGELMPEFVKQILRHCPVGPDSVVVDVGCGVGNVLAQISLETGSSVCGIEIRHDVASIAKQLVLDTNRRSTLWGSRIGSITVLEGDVCAHLGIRDHLAKADLIISNNYGFQEDLNQDIFAVLKATVKSNATIVSLAPFEKVGKTRSGHARDSVVRSPLVVYLLLISYITGN</sequence>
<evidence type="ECO:0000256" key="8">
    <source>
        <dbReference type="ARBA" id="ARBA00023242"/>
    </source>
</evidence>
<evidence type="ECO:0000313" key="13">
    <source>
        <dbReference type="EMBL" id="KAK7017895.1"/>
    </source>
</evidence>
<evidence type="ECO:0000256" key="5">
    <source>
        <dbReference type="ARBA" id="ARBA00022679"/>
    </source>
</evidence>
<organism evidence="13 14">
    <name type="scientific">Paramarasmius palmivorus</name>
    <dbReference type="NCBI Taxonomy" id="297713"/>
    <lineage>
        <taxon>Eukaryota</taxon>
        <taxon>Fungi</taxon>
        <taxon>Dikarya</taxon>
        <taxon>Basidiomycota</taxon>
        <taxon>Agaricomycotina</taxon>
        <taxon>Agaricomycetes</taxon>
        <taxon>Agaricomycetidae</taxon>
        <taxon>Agaricales</taxon>
        <taxon>Marasmiineae</taxon>
        <taxon>Marasmiaceae</taxon>
        <taxon>Paramarasmius</taxon>
    </lineage>
</organism>
<evidence type="ECO:0000256" key="6">
    <source>
        <dbReference type="ARBA" id="ARBA00022691"/>
    </source>
</evidence>
<keyword evidence="8 11" id="KW-0539">Nucleus</keyword>
<dbReference type="InterPro" id="IPR029063">
    <property type="entry name" value="SAM-dependent_MTases_sf"/>
</dbReference>
<comment type="caution">
    <text evidence="13">The sequence shown here is derived from an EMBL/GenBank/DDBJ whole genome shotgun (WGS) entry which is preliminary data.</text>
</comment>
<evidence type="ECO:0000256" key="10">
    <source>
        <dbReference type="ARBA" id="ARBA00047770"/>
    </source>
</evidence>
<keyword evidence="6 11" id="KW-0949">S-adenosyl-L-methionine</keyword>
<name>A0AAW0AWQ1_9AGAR</name>
<keyword evidence="14" id="KW-1185">Reference proteome</keyword>
<accession>A0AAW0AWQ1</accession>
<evidence type="ECO:0000256" key="11">
    <source>
        <dbReference type="RuleBase" id="RU271113"/>
    </source>
</evidence>